<dbReference type="Proteomes" id="UP000629713">
    <property type="component" value="Unassembled WGS sequence"/>
</dbReference>
<feature type="non-terminal residue" evidence="5">
    <location>
        <position position="1"/>
    </location>
</feature>
<organism evidence="5 6">
    <name type="scientific">Peucedramus taeniatus</name>
    <name type="common">Olive warbler</name>
    <dbReference type="NCBI Taxonomy" id="135441"/>
    <lineage>
        <taxon>Eukaryota</taxon>
        <taxon>Metazoa</taxon>
        <taxon>Chordata</taxon>
        <taxon>Craniata</taxon>
        <taxon>Vertebrata</taxon>
        <taxon>Euteleostomi</taxon>
        <taxon>Archelosauria</taxon>
        <taxon>Archosauria</taxon>
        <taxon>Dinosauria</taxon>
        <taxon>Saurischia</taxon>
        <taxon>Theropoda</taxon>
        <taxon>Coelurosauria</taxon>
        <taxon>Aves</taxon>
        <taxon>Neognathae</taxon>
        <taxon>Neoaves</taxon>
        <taxon>Telluraves</taxon>
        <taxon>Australaves</taxon>
        <taxon>Passeriformes</taxon>
        <taxon>Passeroidea</taxon>
        <taxon>Fringillidae</taxon>
        <taxon>Peucedraminae</taxon>
        <taxon>Peucedramus</taxon>
    </lineage>
</organism>
<feature type="coiled-coil region" evidence="2">
    <location>
        <begin position="243"/>
        <end position="506"/>
    </location>
</feature>
<dbReference type="EMBL" id="WBNO01010174">
    <property type="protein sequence ID" value="NXQ13595.1"/>
    <property type="molecule type" value="Genomic_DNA"/>
</dbReference>
<dbReference type="GO" id="GO:0005615">
    <property type="term" value="C:extracellular space"/>
    <property type="evidence" value="ECO:0007669"/>
    <property type="project" value="TreeGrafter"/>
</dbReference>
<evidence type="ECO:0000256" key="3">
    <source>
        <dbReference type="SAM" id="MobiDB-lite"/>
    </source>
</evidence>
<evidence type="ECO:0000259" key="4">
    <source>
        <dbReference type="Pfam" id="PF15665"/>
    </source>
</evidence>
<evidence type="ECO:0000256" key="2">
    <source>
        <dbReference type="SAM" id="Coils"/>
    </source>
</evidence>
<keyword evidence="6" id="KW-1185">Reference proteome</keyword>
<dbReference type="Pfam" id="PF15665">
    <property type="entry name" value="FAM184"/>
    <property type="match status" value="1"/>
</dbReference>
<feature type="coiled-coil region" evidence="2">
    <location>
        <begin position="534"/>
        <end position="740"/>
    </location>
</feature>
<evidence type="ECO:0000256" key="1">
    <source>
        <dbReference type="ARBA" id="ARBA00023054"/>
    </source>
</evidence>
<sequence>YNIISCLQVIYALNTKNDEHEAAIQALKDAHEEEIQQILAETREKILQYKSKVAEEMDLKRKIQVLEESLEDHKKMKHQALTEFEAYKDRVEDMQLCAEAQHVQRVVTMSREVEEIRKKFEERLRSFMQLQVQYEKDKRTALEDLKAAHRLEIQELLKTHQSQNATLSKGQEKMEELHRLELEDLNSKVEELRLERKKLIEDYEGKLSKAQSFYEHELDSLKRSQLFTAESLHACKEKEVELRKEFQNQESMLRKNLGKLKTELQMVQDEAASLREKCQKLQVALGTAENNVQVLQKQLEDVKEEEMSLLSKHKEVESELAAARERLQQQATDLVLKASHIGMLQATQMTQEVTIRDLESEKSRLKEKLSQLEEERNLLQSKTQSLDERQRQQILALEKKVNEARETQREYYEKELVKLQARLEGEAAQLKEAHSKTLEELAWKHHTAIEAAHSNANKDKKKLQMELEQQFEKEKLHLEDDKNQLRQQLENMKEELTTKLTSANQEARTNLLVSRLQDLVRKSEQGLGTAEGHISSLQEAQEILQKELELTRARLRETTDSLYSVEGELDQERQQHEAMIAAMREEEKFKVDRMARDLEIKWTENLRQECNKLREELRLQHEEDKKAAMTQLLQLKEREKNAARDGWQKKVEDLLDQISLLKQNLEMQLSQSQSSLQQLQAQFSQERQRLTQEIQELEEEHQQRHKSLQEAHILAFQNMEETKEQEQKELEERLQQKHSEELHALKETHKQAMEGFKLEMEQELQTLRFELEDEGKAMLASLRSELNHQHAAAIDQLRHNHQQELVAAKMELERSIELGRRQEKEFLCRISELQDELRHRDHHIAELDKEILHLHENISALTKELEFKGKEILRIHSESSQQIRMHEQDLSKKHEKELDVLTADHIREKQSMLADFNKTQELLKEINSALQISLEEMEEKYKNRESRPEDLQLISELKDLIAERDQLIKKLIEDKKFYQLELVNRETNYNKMFNPSPNVGVINPLVKQKKKNDKSTNRFVSVPNLSALESSGVVGNGHPNRLDPIPNSPIHDIEFSSSKPLPQPMPPKEPKTFLSPPQTDASPVASPDPQRQEWFARYFTF</sequence>
<comment type="caution">
    <text evidence="5">The sequence shown here is derived from an EMBL/GenBank/DDBJ whole genome shotgun (WGS) entry which is preliminary data.</text>
</comment>
<keyword evidence="1 2" id="KW-0175">Coiled coil</keyword>
<name>A0A852F4C0_PEUTA</name>
<feature type="coiled-coil region" evidence="2">
    <location>
        <begin position="10"/>
        <end position="83"/>
    </location>
</feature>
<dbReference type="AlphaFoldDB" id="A0A852F4C0"/>
<dbReference type="PANTHER" id="PTHR18870">
    <property type="entry name" value="PROTEIN TAG-278-RELATED"/>
    <property type="match status" value="1"/>
</dbReference>
<accession>A0A852F4C0</accession>
<gene>
    <name evidence="5" type="primary">Fam184a</name>
    <name evidence="5" type="ORF">PEUTAE_R07934</name>
</gene>
<reference evidence="5" key="1">
    <citation type="submission" date="2019-09" db="EMBL/GenBank/DDBJ databases">
        <title>Bird 10,000 Genomes (B10K) Project - Family phase.</title>
        <authorList>
            <person name="Zhang G."/>
        </authorList>
    </citation>
    <scope>NUCLEOTIDE SEQUENCE</scope>
    <source>
        <strain evidence="5">B10K-DU-002-52</strain>
        <tissue evidence="5">Muscle</tissue>
    </source>
</reference>
<feature type="non-terminal residue" evidence="5">
    <location>
        <position position="1101"/>
    </location>
</feature>
<feature type="coiled-coil region" evidence="2">
    <location>
        <begin position="175"/>
        <end position="209"/>
    </location>
</feature>
<feature type="domain" description="Protein FAM184A/B N-terminal" evidence="4">
    <location>
        <begin position="9"/>
        <end position="219"/>
    </location>
</feature>
<feature type="coiled-coil region" evidence="2">
    <location>
        <begin position="920"/>
        <end position="947"/>
    </location>
</feature>
<dbReference type="InterPro" id="IPR039478">
    <property type="entry name" value="FAM184A/B_N"/>
</dbReference>
<evidence type="ECO:0000313" key="6">
    <source>
        <dbReference type="Proteomes" id="UP000629713"/>
    </source>
</evidence>
<protein>
    <submittedName>
        <fullName evidence="5">F184A protein</fullName>
    </submittedName>
</protein>
<evidence type="ECO:0000313" key="5">
    <source>
        <dbReference type="EMBL" id="NXQ13595.1"/>
    </source>
</evidence>
<dbReference type="PANTHER" id="PTHR18870:SF7">
    <property type="entry name" value="PROTEIN FAM184A"/>
    <property type="match status" value="1"/>
</dbReference>
<feature type="region of interest" description="Disordered" evidence="3">
    <location>
        <begin position="1030"/>
        <end position="1090"/>
    </location>
</feature>
<proteinExistence type="predicted"/>